<accession>A0A0E9VFW1</accession>
<name>A0A0E9VFW1_ANGAN</name>
<dbReference type="EMBL" id="GBXM01031558">
    <property type="protein sequence ID" value="JAH77019.1"/>
    <property type="molecule type" value="Transcribed_RNA"/>
</dbReference>
<reference evidence="2" key="2">
    <citation type="journal article" date="2015" name="Fish Shellfish Immunol.">
        <title>Early steps in the European eel (Anguilla anguilla)-Vibrio vulnificus interaction in the gills: Role of the RtxA13 toxin.</title>
        <authorList>
            <person name="Callol A."/>
            <person name="Pajuelo D."/>
            <person name="Ebbesson L."/>
            <person name="Teles M."/>
            <person name="MacKenzie S."/>
            <person name="Amaro C."/>
        </authorList>
    </citation>
    <scope>NUCLEOTIDE SEQUENCE</scope>
</reference>
<dbReference type="AlphaFoldDB" id="A0A0E9VFW1"/>
<sequence length="57" mass="5980">MLQWHAVAGFVNGGIVTAELPPASSVSAGLVVIVSRFGCCILHLLSSVFCYLIPMFG</sequence>
<evidence type="ECO:0000313" key="2">
    <source>
        <dbReference type="EMBL" id="JAH77019.1"/>
    </source>
</evidence>
<proteinExistence type="predicted"/>
<keyword evidence="1" id="KW-1133">Transmembrane helix</keyword>
<organism evidence="2">
    <name type="scientific">Anguilla anguilla</name>
    <name type="common">European freshwater eel</name>
    <name type="synonym">Muraena anguilla</name>
    <dbReference type="NCBI Taxonomy" id="7936"/>
    <lineage>
        <taxon>Eukaryota</taxon>
        <taxon>Metazoa</taxon>
        <taxon>Chordata</taxon>
        <taxon>Craniata</taxon>
        <taxon>Vertebrata</taxon>
        <taxon>Euteleostomi</taxon>
        <taxon>Actinopterygii</taxon>
        <taxon>Neopterygii</taxon>
        <taxon>Teleostei</taxon>
        <taxon>Anguilliformes</taxon>
        <taxon>Anguillidae</taxon>
        <taxon>Anguilla</taxon>
    </lineage>
</organism>
<keyword evidence="1" id="KW-0472">Membrane</keyword>
<evidence type="ECO:0000256" key="1">
    <source>
        <dbReference type="SAM" id="Phobius"/>
    </source>
</evidence>
<keyword evidence="1" id="KW-0812">Transmembrane</keyword>
<feature type="transmembrane region" description="Helical" evidence="1">
    <location>
        <begin position="30"/>
        <end position="53"/>
    </location>
</feature>
<reference evidence="2" key="1">
    <citation type="submission" date="2014-11" db="EMBL/GenBank/DDBJ databases">
        <authorList>
            <person name="Amaro Gonzalez C."/>
        </authorList>
    </citation>
    <scope>NUCLEOTIDE SEQUENCE</scope>
</reference>
<protein>
    <submittedName>
        <fullName evidence="2">Uncharacterized protein</fullName>
    </submittedName>
</protein>